<dbReference type="RefSeq" id="WP_041967699.1">
    <property type="nucleotide sequence ID" value="NZ_BASE01000106.1"/>
</dbReference>
<name>A0A0A8XD47_MESS1</name>
<dbReference type="AlphaFoldDB" id="A0A0A8XD47"/>
<dbReference type="STRING" id="1321606.SAMD00020551_4269"/>
<dbReference type="PROSITE" id="PS50965">
    <property type="entry name" value="NERD"/>
    <property type="match status" value="1"/>
</dbReference>
<dbReference type="InterPro" id="IPR011528">
    <property type="entry name" value="NERD"/>
</dbReference>
<accession>A0A0A8XD47</accession>
<gene>
    <name evidence="2" type="ORF">SAMD00020551_4269</name>
</gene>
<organism evidence="2 3">
    <name type="scientific">Mesobacillus selenatarsenatis (strain DSM 18680 / JCM 14380 / FERM P-15431 / SF-1)</name>
    <dbReference type="NCBI Taxonomy" id="1321606"/>
    <lineage>
        <taxon>Bacteria</taxon>
        <taxon>Bacillati</taxon>
        <taxon>Bacillota</taxon>
        <taxon>Bacilli</taxon>
        <taxon>Bacillales</taxon>
        <taxon>Bacillaceae</taxon>
        <taxon>Mesobacillus</taxon>
    </lineage>
</organism>
<sequence length="325" mass="37600">MIAKNRSIPKEIEIYEAIIRRLPVNHPRKAEFENKLSRKRAGYKGEKELDYHISQIDHSKFTILNDIRIPFNDTHFQIDSLLISNSLIILIDSKYYAGTLEFYPEFNQMIQYLNDNEKVYPDPVLQTKIQARQLKAFLISHQYSPPPLEPFVAITHSQAIIKNPTQNKEVSQRVFKSPGIFYKINPYLEKYQKEIISDQEAKKIVKLLLKKHKPYIPDLDALNLPYGELQKGVECPACNTFGMERFHSLWGCKRCGHTSRDAHVAALKDYFLINGQSITNGQFRDFLGISSIHQARRMLSHLDLNISGEKKGRIYTPGKSIPLWG</sequence>
<feature type="domain" description="NERD" evidence="1">
    <location>
        <begin position="41"/>
        <end position="157"/>
    </location>
</feature>
<keyword evidence="3" id="KW-1185">Reference proteome</keyword>
<proteinExistence type="predicted"/>
<evidence type="ECO:0000259" key="1">
    <source>
        <dbReference type="PROSITE" id="PS50965"/>
    </source>
</evidence>
<dbReference type="Pfam" id="PF08378">
    <property type="entry name" value="NERD"/>
    <property type="match status" value="1"/>
</dbReference>
<comment type="caution">
    <text evidence="2">The sequence shown here is derived from an EMBL/GenBank/DDBJ whole genome shotgun (WGS) entry which is preliminary data.</text>
</comment>
<protein>
    <recommendedName>
        <fullName evidence="1">NERD domain-containing protein</fullName>
    </recommendedName>
</protein>
<dbReference type="EMBL" id="BASE01000106">
    <property type="protein sequence ID" value="GAM16096.1"/>
    <property type="molecule type" value="Genomic_DNA"/>
</dbReference>
<evidence type="ECO:0000313" key="2">
    <source>
        <dbReference type="EMBL" id="GAM16096.1"/>
    </source>
</evidence>
<dbReference type="Proteomes" id="UP000031014">
    <property type="component" value="Unassembled WGS sequence"/>
</dbReference>
<reference evidence="2 3" key="1">
    <citation type="submission" date="2013-06" db="EMBL/GenBank/DDBJ databases">
        <title>Whole genome shotgun sequence of Bacillus selenatarsenatis SF-1.</title>
        <authorList>
            <person name="Kuroda M."/>
            <person name="Sei K."/>
            <person name="Yamashita M."/>
            <person name="Ike M."/>
        </authorList>
    </citation>
    <scope>NUCLEOTIDE SEQUENCE [LARGE SCALE GENOMIC DNA]</scope>
    <source>
        <strain evidence="2 3">SF-1</strain>
    </source>
</reference>
<evidence type="ECO:0000313" key="3">
    <source>
        <dbReference type="Proteomes" id="UP000031014"/>
    </source>
</evidence>